<dbReference type="Gene3D" id="1.10.1220.10">
    <property type="entry name" value="Met repressor-like"/>
    <property type="match status" value="1"/>
</dbReference>
<sequence>MPRLSSSKFHAWDQAAGREPGDKRARDIVREALRMYVSRREPGDLRETMQRGYQEMAPLNLRIACEAFLVEQEAGNTVERLVSGV</sequence>
<accession>A0ABT6XYS6</accession>
<dbReference type="InterPro" id="IPR013321">
    <property type="entry name" value="Arc_rbn_hlx_hlx"/>
</dbReference>
<gene>
    <name evidence="2" type="ORF">QID03_08580</name>
</gene>
<keyword evidence="3" id="KW-1185">Reference proteome</keyword>
<protein>
    <submittedName>
        <fullName evidence="2">CopG family transcriptional regulator</fullName>
    </submittedName>
</protein>
<evidence type="ECO:0000313" key="2">
    <source>
        <dbReference type="EMBL" id="MDI9260246.1"/>
    </source>
</evidence>
<evidence type="ECO:0000256" key="1">
    <source>
        <dbReference type="SAM" id="MobiDB-lite"/>
    </source>
</evidence>
<feature type="region of interest" description="Disordered" evidence="1">
    <location>
        <begin position="1"/>
        <end position="24"/>
    </location>
</feature>
<reference evidence="2 3" key="1">
    <citation type="submission" date="2023-04" db="EMBL/GenBank/DDBJ databases">
        <title>A. sendaiensis sub sp. chiapanensis a novel subspecie with specific adaptation in bacterial cell wall isolated from an active volcano.</title>
        <authorList>
            <person name="Alvarez Gutierrez P.E."/>
            <person name="Ortiz Cortes L.Y."/>
        </authorList>
    </citation>
    <scope>NUCLEOTIDE SEQUENCE [LARGE SCALE GENOMIC DNA]</scope>
    <source>
        <strain evidence="2 3">PA2</strain>
    </source>
</reference>
<comment type="caution">
    <text evidence="2">The sequence shown here is derived from an EMBL/GenBank/DDBJ whole genome shotgun (WGS) entry which is preliminary data.</text>
</comment>
<proteinExistence type="predicted"/>
<name>A0ABT6XYS6_ALISE</name>
<organism evidence="2 3">
    <name type="scientific">Alicyclobacillus sendaiensis PA2</name>
    <dbReference type="NCBI Taxonomy" id="3029425"/>
    <lineage>
        <taxon>Bacteria</taxon>
        <taxon>Bacillati</taxon>
        <taxon>Bacillota</taxon>
        <taxon>Bacilli</taxon>
        <taxon>Bacillales</taxon>
        <taxon>Alicyclobacillaceae</taxon>
        <taxon>Alicyclobacillus</taxon>
    </lineage>
</organism>
<evidence type="ECO:0000313" key="3">
    <source>
        <dbReference type="Proteomes" id="UP001529245"/>
    </source>
</evidence>
<dbReference type="EMBL" id="JASGCB010000012">
    <property type="protein sequence ID" value="MDI9260246.1"/>
    <property type="molecule type" value="Genomic_DNA"/>
</dbReference>
<dbReference type="Proteomes" id="UP001529245">
    <property type="component" value="Unassembled WGS sequence"/>
</dbReference>